<dbReference type="SMART" id="SM00304">
    <property type="entry name" value="HAMP"/>
    <property type="match status" value="1"/>
</dbReference>
<evidence type="ECO:0000256" key="12">
    <source>
        <dbReference type="SAM" id="Phobius"/>
    </source>
</evidence>
<evidence type="ECO:0000256" key="4">
    <source>
        <dbReference type="ARBA" id="ARBA00022553"/>
    </source>
</evidence>
<feature type="transmembrane region" description="Helical" evidence="12">
    <location>
        <begin position="295"/>
        <end position="317"/>
    </location>
</feature>
<keyword evidence="8 12" id="KW-1133">Transmembrane helix</keyword>
<dbReference type="EMBL" id="BAABAT010000065">
    <property type="protein sequence ID" value="GAA4263284.1"/>
    <property type="molecule type" value="Genomic_DNA"/>
</dbReference>
<dbReference type="InterPro" id="IPR013587">
    <property type="entry name" value="Nitrate/nitrite_sensing"/>
</dbReference>
<name>A0ABP8DTM2_9ACTN</name>
<dbReference type="Pfam" id="PF08376">
    <property type="entry name" value="NIT"/>
    <property type="match status" value="1"/>
</dbReference>
<evidence type="ECO:0000256" key="9">
    <source>
        <dbReference type="ARBA" id="ARBA00023012"/>
    </source>
</evidence>
<evidence type="ECO:0000313" key="14">
    <source>
        <dbReference type="EMBL" id="GAA4263284.1"/>
    </source>
</evidence>
<keyword evidence="7" id="KW-0418">Kinase</keyword>
<keyword evidence="10" id="KW-0175">Coiled coil</keyword>
<dbReference type="InterPro" id="IPR003660">
    <property type="entry name" value="HAMP_dom"/>
</dbReference>
<gene>
    <name evidence="14" type="ORF">GCM10022255_106440</name>
</gene>
<comment type="subcellular location">
    <subcellularLocation>
        <location evidence="2">Membrane</location>
    </subcellularLocation>
</comment>
<dbReference type="CDD" id="cd06225">
    <property type="entry name" value="HAMP"/>
    <property type="match status" value="1"/>
</dbReference>
<proteinExistence type="predicted"/>
<feature type="domain" description="HAMP" evidence="13">
    <location>
        <begin position="319"/>
        <end position="388"/>
    </location>
</feature>
<organism evidence="14 15">
    <name type="scientific">Dactylosporangium darangshiense</name>
    <dbReference type="NCBI Taxonomy" id="579108"/>
    <lineage>
        <taxon>Bacteria</taxon>
        <taxon>Bacillati</taxon>
        <taxon>Actinomycetota</taxon>
        <taxon>Actinomycetes</taxon>
        <taxon>Micromonosporales</taxon>
        <taxon>Micromonosporaceae</taxon>
        <taxon>Dactylosporangium</taxon>
    </lineage>
</organism>
<dbReference type="EC" id="2.7.13.3" evidence="3"/>
<comment type="caution">
    <text evidence="14">The sequence shown here is derived from an EMBL/GenBank/DDBJ whole genome shotgun (WGS) entry which is preliminary data.</text>
</comment>
<dbReference type="InterPro" id="IPR050428">
    <property type="entry name" value="TCS_sensor_his_kinase"/>
</dbReference>
<evidence type="ECO:0000256" key="5">
    <source>
        <dbReference type="ARBA" id="ARBA00022679"/>
    </source>
</evidence>
<comment type="catalytic activity">
    <reaction evidence="1">
        <text>ATP + protein L-histidine = ADP + protein N-phospho-L-histidine.</text>
        <dbReference type="EC" id="2.7.13.3"/>
    </reaction>
</comment>
<evidence type="ECO:0000256" key="1">
    <source>
        <dbReference type="ARBA" id="ARBA00000085"/>
    </source>
</evidence>
<evidence type="ECO:0000313" key="15">
    <source>
        <dbReference type="Proteomes" id="UP001500620"/>
    </source>
</evidence>
<feature type="coiled-coil region" evidence="10">
    <location>
        <begin position="405"/>
        <end position="439"/>
    </location>
</feature>
<reference evidence="15" key="1">
    <citation type="journal article" date="2019" name="Int. J. Syst. Evol. Microbiol.">
        <title>The Global Catalogue of Microorganisms (GCM) 10K type strain sequencing project: providing services to taxonomists for standard genome sequencing and annotation.</title>
        <authorList>
            <consortium name="The Broad Institute Genomics Platform"/>
            <consortium name="The Broad Institute Genome Sequencing Center for Infectious Disease"/>
            <person name="Wu L."/>
            <person name="Ma J."/>
        </authorList>
    </citation>
    <scope>NUCLEOTIDE SEQUENCE [LARGE SCALE GENOMIC DNA]</scope>
    <source>
        <strain evidence="15">JCM 17441</strain>
    </source>
</reference>
<dbReference type="SUPFAM" id="SSF55874">
    <property type="entry name" value="ATPase domain of HSP90 chaperone/DNA topoisomerase II/histidine kinase"/>
    <property type="match status" value="1"/>
</dbReference>
<sequence length="869" mass="91939">MLNNLRITQRLTLLVALSLGVMVMASVPLVVDRVDGARAAAVVVRSASDARLVGAVIEDLQRERLLALGYVASERVSRDALVAQIQQTDDSRARARAELSSPYPPDLYALLSDPGPLHDMRQLVLRRTAAAEQVAQAYHAAVVALLDRLRLADQPGADLAGLRQTSALDTLLRLNEEVSQTDAALVMAAADPAAASELAVSAGLLAQVYHERFQQQGEPVHVAMLAAIEAGPSVQRVATVVVTLTRAGADAAAVPVEQGLPIAQGEAAARHSGQDSITRDIAVWASERTDQARAAAAAIIGVAVVLLIGVCWLGALVSRSVARPLRRVTLAATAVADLATRELRRVHDTDSDDGPPRLAAVMVRSADEIGELASAFNQVQATATLLMQQQVTTRRNVAVMYGNIANRTRSLVERQLARIDQLEREEADEERLAQLYQLDHLTSRLRRSAESLLVIAGRRDDGQLEAPAPLADIVRSAVAEIEGYQNVRLGRLPDVVIRAAAVPDLTLMLAELLENATSFSPPEALVDVSATLHSDCVLHIVDHGIGMPPGRLAEENQRLISPERLDIAPTTMLGLLVVGRLARRHAMTVRLLPSPTSGVTAEIVVPAALALGDAGLPTTAERMLPSVDTVAGKVVPGERPFPAGGGAGRAAPPIRPLLPSLPGADFAWFDPASRLPPAGTSMSGAMSLATGAGGAAPRAADAPAESRGGLRRRDAGASLRDTPAPRRFEDAPVERQPEAERAELDALVQGTARAQSTPPSSMPVPDTGATLRGPAAAPMSQSSTAWGSERPVGPTDANHRSGLRRRRPGEHLAAALRIDSGAEDRQRTLVGDPASMVIFRDPEAERDELEGFLHGLARAASTDPNRSSW</sequence>
<dbReference type="Gene3D" id="6.10.340.10">
    <property type="match status" value="1"/>
</dbReference>
<evidence type="ECO:0000256" key="7">
    <source>
        <dbReference type="ARBA" id="ARBA00022777"/>
    </source>
</evidence>
<keyword evidence="6 12" id="KW-0812">Transmembrane</keyword>
<evidence type="ECO:0000256" key="11">
    <source>
        <dbReference type="SAM" id="MobiDB-lite"/>
    </source>
</evidence>
<dbReference type="PANTHER" id="PTHR45436:SF5">
    <property type="entry name" value="SENSOR HISTIDINE KINASE TRCS"/>
    <property type="match status" value="1"/>
</dbReference>
<evidence type="ECO:0000256" key="3">
    <source>
        <dbReference type="ARBA" id="ARBA00012438"/>
    </source>
</evidence>
<dbReference type="Gene3D" id="3.30.565.10">
    <property type="entry name" value="Histidine kinase-like ATPase, C-terminal domain"/>
    <property type="match status" value="1"/>
</dbReference>
<dbReference type="Pfam" id="PF02518">
    <property type="entry name" value="HATPase_c"/>
    <property type="match status" value="1"/>
</dbReference>
<feature type="compositionally biased region" description="Basic and acidic residues" evidence="11">
    <location>
        <begin position="723"/>
        <end position="744"/>
    </location>
</feature>
<evidence type="ECO:0000256" key="2">
    <source>
        <dbReference type="ARBA" id="ARBA00004370"/>
    </source>
</evidence>
<dbReference type="PANTHER" id="PTHR45436">
    <property type="entry name" value="SENSOR HISTIDINE KINASE YKOH"/>
    <property type="match status" value="1"/>
</dbReference>
<evidence type="ECO:0000259" key="13">
    <source>
        <dbReference type="PROSITE" id="PS50885"/>
    </source>
</evidence>
<dbReference type="PROSITE" id="PS50885">
    <property type="entry name" value="HAMP"/>
    <property type="match status" value="1"/>
</dbReference>
<feature type="region of interest" description="Disordered" evidence="11">
    <location>
        <begin position="689"/>
        <end position="809"/>
    </location>
</feature>
<evidence type="ECO:0000256" key="10">
    <source>
        <dbReference type="SAM" id="Coils"/>
    </source>
</evidence>
<dbReference type="Proteomes" id="UP001500620">
    <property type="component" value="Unassembled WGS sequence"/>
</dbReference>
<dbReference type="InterPro" id="IPR003594">
    <property type="entry name" value="HATPase_dom"/>
</dbReference>
<keyword evidence="9" id="KW-0902">Two-component regulatory system</keyword>
<dbReference type="Pfam" id="PF00672">
    <property type="entry name" value="HAMP"/>
    <property type="match status" value="1"/>
</dbReference>
<keyword evidence="4" id="KW-0597">Phosphoprotein</keyword>
<evidence type="ECO:0000256" key="8">
    <source>
        <dbReference type="ARBA" id="ARBA00022989"/>
    </source>
</evidence>
<keyword evidence="15" id="KW-1185">Reference proteome</keyword>
<accession>A0ABP8DTM2</accession>
<dbReference type="SMART" id="SM00387">
    <property type="entry name" value="HATPase_c"/>
    <property type="match status" value="1"/>
</dbReference>
<keyword evidence="5" id="KW-0808">Transferase</keyword>
<protein>
    <recommendedName>
        <fullName evidence="3">histidine kinase</fullName>
        <ecNumber evidence="3">2.7.13.3</ecNumber>
    </recommendedName>
</protein>
<keyword evidence="12" id="KW-0472">Membrane</keyword>
<evidence type="ECO:0000256" key="6">
    <source>
        <dbReference type="ARBA" id="ARBA00022692"/>
    </source>
</evidence>
<dbReference type="InterPro" id="IPR036890">
    <property type="entry name" value="HATPase_C_sf"/>
</dbReference>